<dbReference type="EMBL" id="ML769481">
    <property type="protein sequence ID" value="KAE9398567.1"/>
    <property type="molecule type" value="Genomic_DNA"/>
</dbReference>
<sequence length="201" mass="21968">MAPLPSLESIASTELDSPLALTLGSLLEPSPVLTSILVPQLQQKLHNSSPLQSYAQLIDLAIAKVQTWDTDLQAQFISGHPRIGETKNLSTFSANEQGAGNPVAPTPPEVLARLAHLNAYYERRYPKLVYIIFVNGRSRAEVVRVLEDHLGLEHSLSKDYPSLDSAVPVDIGSKEWLDELERAVLDVGLIAKSRLKSLGVE</sequence>
<dbReference type="PANTHER" id="PTHR37987:SF1">
    <property type="entry name" value="OXO-4-HYDROXY-4-CARBOXY-5-UREIDOIMIDAZOLINE DECARBOXYLASE DOMAIN-CONTAINING PROTEIN"/>
    <property type="match status" value="1"/>
</dbReference>
<dbReference type="SUPFAM" id="SSF158694">
    <property type="entry name" value="UraD-Like"/>
    <property type="match status" value="1"/>
</dbReference>
<dbReference type="Proteomes" id="UP000799118">
    <property type="component" value="Unassembled WGS sequence"/>
</dbReference>
<evidence type="ECO:0000259" key="2">
    <source>
        <dbReference type="Pfam" id="PF09349"/>
    </source>
</evidence>
<dbReference type="AlphaFoldDB" id="A0A6A4HNH2"/>
<dbReference type="Pfam" id="PF09349">
    <property type="entry name" value="OHCU_decarbox"/>
    <property type="match status" value="1"/>
</dbReference>
<dbReference type="PANTHER" id="PTHR37987">
    <property type="entry name" value="CHROMOSOME 9, WHOLE GENOME SHOTGUN SEQUENCE"/>
    <property type="match status" value="1"/>
</dbReference>
<dbReference type="InterPro" id="IPR018020">
    <property type="entry name" value="OHCU_decarboxylase"/>
</dbReference>
<evidence type="ECO:0000256" key="1">
    <source>
        <dbReference type="ARBA" id="ARBA00022631"/>
    </source>
</evidence>
<proteinExistence type="predicted"/>
<protein>
    <recommendedName>
        <fullName evidence="2">Oxo-4-hydroxy-4-carboxy-5-ureidoimidazoline decarboxylase domain-containing protein</fullName>
    </recommendedName>
</protein>
<name>A0A6A4HNH2_9AGAR</name>
<keyword evidence="1" id="KW-0659">Purine metabolism</keyword>
<evidence type="ECO:0000313" key="4">
    <source>
        <dbReference type="Proteomes" id="UP000799118"/>
    </source>
</evidence>
<evidence type="ECO:0000313" key="3">
    <source>
        <dbReference type="EMBL" id="KAE9398567.1"/>
    </source>
</evidence>
<organism evidence="3 4">
    <name type="scientific">Gymnopus androsaceus JB14</name>
    <dbReference type="NCBI Taxonomy" id="1447944"/>
    <lineage>
        <taxon>Eukaryota</taxon>
        <taxon>Fungi</taxon>
        <taxon>Dikarya</taxon>
        <taxon>Basidiomycota</taxon>
        <taxon>Agaricomycotina</taxon>
        <taxon>Agaricomycetes</taxon>
        <taxon>Agaricomycetidae</taxon>
        <taxon>Agaricales</taxon>
        <taxon>Marasmiineae</taxon>
        <taxon>Omphalotaceae</taxon>
        <taxon>Gymnopus</taxon>
    </lineage>
</organism>
<keyword evidence="4" id="KW-1185">Reference proteome</keyword>
<dbReference type="Gene3D" id="1.10.3330.10">
    <property type="entry name" value="Oxo-4-hydroxy-4-carboxy-5-ureidoimidazoline decarboxylase"/>
    <property type="match status" value="1"/>
</dbReference>
<dbReference type="GO" id="GO:0006144">
    <property type="term" value="P:purine nucleobase metabolic process"/>
    <property type="evidence" value="ECO:0007669"/>
    <property type="project" value="UniProtKB-KW"/>
</dbReference>
<reference evidence="3" key="1">
    <citation type="journal article" date="2019" name="Environ. Microbiol.">
        <title>Fungal ecological strategies reflected in gene transcription - a case study of two litter decomposers.</title>
        <authorList>
            <person name="Barbi F."/>
            <person name="Kohler A."/>
            <person name="Barry K."/>
            <person name="Baskaran P."/>
            <person name="Daum C."/>
            <person name="Fauchery L."/>
            <person name="Ihrmark K."/>
            <person name="Kuo A."/>
            <person name="LaButti K."/>
            <person name="Lipzen A."/>
            <person name="Morin E."/>
            <person name="Grigoriev I.V."/>
            <person name="Henrissat B."/>
            <person name="Lindahl B."/>
            <person name="Martin F."/>
        </authorList>
    </citation>
    <scope>NUCLEOTIDE SEQUENCE</scope>
    <source>
        <strain evidence="3">JB14</strain>
    </source>
</reference>
<dbReference type="InterPro" id="IPR036778">
    <property type="entry name" value="OHCU_decarboxylase_sf"/>
</dbReference>
<feature type="domain" description="Oxo-4-hydroxy-4-carboxy-5-ureidoimidazoline decarboxylase" evidence="2">
    <location>
        <begin position="22"/>
        <end position="150"/>
    </location>
</feature>
<accession>A0A6A4HNH2</accession>
<dbReference type="OrthoDB" id="5398391at2759"/>
<gene>
    <name evidence="3" type="ORF">BT96DRAFT_920769</name>
</gene>